<evidence type="ECO:0000313" key="1">
    <source>
        <dbReference type="EMBL" id="OLF07295.1"/>
    </source>
</evidence>
<comment type="caution">
    <text evidence="1">The sequence shown here is derived from an EMBL/GenBank/DDBJ whole genome shotgun (WGS) entry which is preliminary data.</text>
</comment>
<evidence type="ECO:0000313" key="3">
    <source>
        <dbReference type="Proteomes" id="UP000185596"/>
    </source>
</evidence>
<dbReference type="OrthoDB" id="188354at2"/>
<proteinExistence type="predicted"/>
<organism evidence="1 3">
    <name type="scientific">Actinophytocola xanthii</name>
    <dbReference type="NCBI Taxonomy" id="1912961"/>
    <lineage>
        <taxon>Bacteria</taxon>
        <taxon>Bacillati</taxon>
        <taxon>Actinomycetota</taxon>
        <taxon>Actinomycetes</taxon>
        <taxon>Pseudonocardiales</taxon>
        <taxon>Pseudonocardiaceae</taxon>
    </lineage>
</organism>
<reference evidence="1 3" key="1">
    <citation type="submission" date="2016-12" db="EMBL/GenBank/DDBJ databases">
        <title>The draft genome sequence of Actinophytocola sp. 11-183.</title>
        <authorList>
            <person name="Wang W."/>
            <person name="Yuan L."/>
        </authorList>
    </citation>
    <scope>NUCLEOTIDE SEQUENCE [LARGE SCALE GENOMIC DNA]</scope>
    <source>
        <strain evidence="1 3">11-183</strain>
    </source>
</reference>
<dbReference type="STRING" id="1912961.BU204_35545"/>
<dbReference type="NCBIfam" id="TIGR02678">
    <property type="entry name" value="TIGR02678 family protein"/>
    <property type="match status" value="1"/>
</dbReference>
<keyword evidence="3" id="KW-1185">Reference proteome</keyword>
<protein>
    <submittedName>
        <fullName evidence="1">TIGR02678 family protein</fullName>
    </submittedName>
</protein>
<dbReference type="RefSeq" id="WP_075130206.1">
    <property type="nucleotide sequence ID" value="NZ_MSIE01000105.1"/>
</dbReference>
<dbReference type="EMBL" id="MSIE01000105">
    <property type="protein sequence ID" value="OLF07459.1"/>
    <property type="molecule type" value="Genomic_DNA"/>
</dbReference>
<sequence>MSNLANQLARQEAEEVSRGVRLLLVQPLLTTETDEDGFDLLRRRRGPIVRWFEYYCGWRVVVEPRLGYARLTKISDRPDATRPARRLRSSRAPFDRRRYTLLCLVAAELLAGPVTTIGVLADRVVQASAAETEVRTFDPTHRDERSAYVDVLKWLERTGAVRSVDGATDAYVDHADAKVLYEVDTTLLVGLLAAPVSPSRLSPPPVEDQSYRTPDVADLVVERRYGSAVDPAADPDAVVSDTQRNLWLRHSIMRRLMDDPVVYRRELTPAQLGYLASPTGRRLIQQGVHQAGCVLEERAEGYLVIDPDGIATDIRFPDDSTHAKVAALHLLDRLGGSANPVPAGELVLAVEELLGRFRSWAKAYQSDGGAERLVDDGVAILCAVGLAERHADGAVLALPAAARYAVERVESREVPA</sequence>
<dbReference type="AlphaFoldDB" id="A0A1Q8BYX5"/>
<evidence type="ECO:0000313" key="2">
    <source>
        <dbReference type="EMBL" id="OLF07459.1"/>
    </source>
</evidence>
<dbReference type="Pfam" id="PF09661">
    <property type="entry name" value="DUF2398"/>
    <property type="match status" value="1"/>
</dbReference>
<gene>
    <name evidence="2" type="ORF">BU204_35545</name>
    <name evidence="1" type="ORF">BU204_35715</name>
</gene>
<dbReference type="Proteomes" id="UP000185596">
    <property type="component" value="Unassembled WGS sequence"/>
</dbReference>
<dbReference type="EMBL" id="MSIE01000107">
    <property type="protein sequence ID" value="OLF07295.1"/>
    <property type="molecule type" value="Genomic_DNA"/>
</dbReference>
<dbReference type="InterPro" id="IPR013494">
    <property type="entry name" value="CHP02678"/>
</dbReference>
<accession>A0A1Q8BYX5</accession>
<name>A0A1Q8BYX5_9PSEU</name>